<dbReference type="InterPro" id="IPR036554">
    <property type="entry name" value="GHMP_kinase_C_sf"/>
</dbReference>
<dbReference type="SUPFAM" id="SSF55060">
    <property type="entry name" value="GHMP Kinase, C-terminal domain"/>
    <property type="match status" value="1"/>
</dbReference>
<dbReference type="NCBIfam" id="NF011202">
    <property type="entry name" value="PRK14608.1"/>
    <property type="match status" value="1"/>
</dbReference>
<comment type="function">
    <text evidence="10">Catalyzes the phosphorylation of the position 2 hydroxy group of 4-diphosphocytidyl-2C-methyl-D-erythritol.</text>
</comment>
<dbReference type="InterPro" id="IPR013750">
    <property type="entry name" value="GHMP_kinase_C_dom"/>
</dbReference>
<dbReference type="GO" id="GO:0016114">
    <property type="term" value="P:terpenoid biosynthetic process"/>
    <property type="evidence" value="ECO:0007669"/>
    <property type="project" value="UniProtKB-UniRule"/>
</dbReference>
<comment type="similarity">
    <text evidence="1 10">Belongs to the GHMP kinase family. IspE subfamily.</text>
</comment>
<evidence type="ECO:0000259" key="12">
    <source>
        <dbReference type="Pfam" id="PF08544"/>
    </source>
</evidence>
<dbReference type="Pfam" id="PF00288">
    <property type="entry name" value="GHMP_kinases_N"/>
    <property type="match status" value="1"/>
</dbReference>
<evidence type="ECO:0000256" key="6">
    <source>
        <dbReference type="ARBA" id="ARBA00022777"/>
    </source>
</evidence>
<comment type="catalytic activity">
    <reaction evidence="10">
        <text>4-CDP-2-C-methyl-D-erythritol + ATP = 4-CDP-2-C-methyl-D-erythritol 2-phosphate + ADP + H(+)</text>
        <dbReference type="Rhea" id="RHEA:18437"/>
        <dbReference type="ChEBI" id="CHEBI:15378"/>
        <dbReference type="ChEBI" id="CHEBI:30616"/>
        <dbReference type="ChEBI" id="CHEBI:57823"/>
        <dbReference type="ChEBI" id="CHEBI:57919"/>
        <dbReference type="ChEBI" id="CHEBI:456216"/>
        <dbReference type="EC" id="2.7.1.148"/>
    </reaction>
</comment>
<dbReference type="InterPro" id="IPR020568">
    <property type="entry name" value="Ribosomal_Su5_D2-typ_SF"/>
</dbReference>
<keyword evidence="6 10" id="KW-0418">Kinase</keyword>
<dbReference type="InterPro" id="IPR014721">
    <property type="entry name" value="Ribsml_uS5_D2-typ_fold_subgr"/>
</dbReference>
<protein>
    <recommendedName>
        <fullName evidence="3 10">4-diphosphocytidyl-2-C-methyl-D-erythritol kinase</fullName>
        <shortName evidence="10">CMK</shortName>
        <ecNumber evidence="2 10">2.7.1.148</ecNumber>
    </recommendedName>
    <alternativeName>
        <fullName evidence="9 10">4-(cytidine-5'-diphospho)-2-C-methyl-D-erythritol kinase</fullName>
    </alternativeName>
</protein>
<sequence length="277" mass="28636">MAEAFAPAKVNLSLHVVGQRADGYHLLDSLVVFADIGDRVRVEPRPSGSGLSLTVTGPLAAGVPTGPENLVIKAAKLAGVRDAAITLDKHLPAEAGIGGGSSDAAATLRAIQTALDVPIPKGLEQLGADVPVCAVAQAARMEGTGERVTALPRFTPLSAVLANPRVAVATPPVFKALSAKDNAPMPAELPDFAAPFDLLEWLQNTRNDLQDAACGLHSAIGATLDALSALEGARLVRMSGSGATCFALFANRTAAEEAARVLQQREPNWWVEACTLS</sequence>
<evidence type="ECO:0000256" key="1">
    <source>
        <dbReference type="ARBA" id="ARBA00009684"/>
    </source>
</evidence>
<evidence type="ECO:0000256" key="5">
    <source>
        <dbReference type="ARBA" id="ARBA00022741"/>
    </source>
</evidence>
<evidence type="ECO:0000256" key="4">
    <source>
        <dbReference type="ARBA" id="ARBA00022679"/>
    </source>
</evidence>
<name>A0A843YBT5_9RHOB</name>
<keyword evidence="5 10" id="KW-0547">Nucleotide-binding</keyword>
<dbReference type="PANTHER" id="PTHR43527">
    <property type="entry name" value="4-DIPHOSPHOCYTIDYL-2-C-METHYL-D-ERYTHRITOL KINASE, CHLOROPLASTIC"/>
    <property type="match status" value="1"/>
</dbReference>
<accession>A0A843YBT5</accession>
<feature type="binding site" evidence="10">
    <location>
        <begin position="92"/>
        <end position="102"/>
    </location>
    <ligand>
        <name>ATP</name>
        <dbReference type="ChEBI" id="CHEBI:30616"/>
    </ligand>
</feature>
<dbReference type="GO" id="GO:0005524">
    <property type="term" value="F:ATP binding"/>
    <property type="evidence" value="ECO:0007669"/>
    <property type="project" value="UniProtKB-UniRule"/>
</dbReference>
<evidence type="ECO:0000256" key="9">
    <source>
        <dbReference type="ARBA" id="ARBA00032554"/>
    </source>
</evidence>
<proteinExistence type="inferred from homology"/>
<evidence type="ECO:0000256" key="2">
    <source>
        <dbReference type="ARBA" id="ARBA00012052"/>
    </source>
</evidence>
<dbReference type="HAMAP" id="MF_00061">
    <property type="entry name" value="IspE"/>
    <property type="match status" value="1"/>
</dbReference>
<dbReference type="PANTHER" id="PTHR43527:SF2">
    <property type="entry name" value="4-DIPHOSPHOCYTIDYL-2-C-METHYL-D-ERYTHRITOL KINASE, CHLOROPLASTIC"/>
    <property type="match status" value="1"/>
</dbReference>
<dbReference type="Proteomes" id="UP000444174">
    <property type="component" value="Unassembled WGS sequence"/>
</dbReference>
<evidence type="ECO:0000313" key="13">
    <source>
        <dbReference type="EMBL" id="MQQ08760.1"/>
    </source>
</evidence>
<dbReference type="GO" id="GO:0050515">
    <property type="term" value="F:4-(cytidine 5'-diphospho)-2-C-methyl-D-erythritol kinase activity"/>
    <property type="evidence" value="ECO:0007669"/>
    <property type="project" value="UniProtKB-UniRule"/>
</dbReference>
<feature type="active site" evidence="10">
    <location>
        <position position="129"/>
    </location>
</feature>
<keyword evidence="14" id="KW-1185">Reference proteome</keyword>
<evidence type="ECO:0000256" key="7">
    <source>
        <dbReference type="ARBA" id="ARBA00022840"/>
    </source>
</evidence>
<dbReference type="Pfam" id="PF08544">
    <property type="entry name" value="GHMP_kinases_C"/>
    <property type="match status" value="1"/>
</dbReference>
<evidence type="ECO:0000256" key="10">
    <source>
        <dbReference type="HAMAP-Rule" id="MF_00061"/>
    </source>
</evidence>
<dbReference type="Gene3D" id="3.30.70.890">
    <property type="entry name" value="GHMP kinase, C-terminal domain"/>
    <property type="match status" value="1"/>
</dbReference>
<comment type="pathway">
    <text evidence="10">Isoprenoid biosynthesis; isopentenyl diphosphate biosynthesis via DXP pathway; isopentenyl diphosphate from 1-deoxy-D-xylulose 5-phosphate: step 3/6.</text>
</comment>
<evidence type="ECO:0000259" key="11">
    <source>
        <dbReference type="Pfam" id="PF00288"/>
    </source>
</evidence>
<feature type="domain" description="GHMP kinase N-terminal" evidence="11">
    <location>
        <begin position="69"/>
        <end position="130"/>
    </location>
</feature>
<dbReference type="Gene3D" id="3.30.230.10">
    <property type="match status" value="1"/>
</dbReference>
<dbReference type="AlphaFoldDB" id="A0A843YBT5"/>
<dbReference type="SUPFAM" id="SSF54211">
    <property type="entry name" value="Ribosomal protein S5 domain 2-like"/>
    <property type="match status" value="1"/>
</dbReference>
<dbReference type="InterPro" id="IPR004424">
    <property type="entry name" value="IspE"/>
</dbReference>
<dbReference type="InterPro" id="IPR006204">
    <property type="entry name" value="GHMP_kinase_N_dom"/>
</dbReference>
<dbReference type="EMBL" id="WIBF01000005">
    <property type="protein sequence ID" value="MQQ08760.1"/>
    <property type="molecule type" value="Genomic_DNA"/>
</dbReference>
<dbReference type="RefSeq" id="WP_153215708.1">
    <property type="nucleotide sequence ID" value="NZ_WIBF01000005.1"/>
</dbReference>
<evidence type="ECO:0000313" key="14">
    <source>
        <dbReference type="Proteomes" id="UP000444174"/>
    </source>
</evidence>
<comment type="caution">
    <text evidence="13">The sequence shown here is derived from an EMBL/GenBank/DDBJ whole genome shotgun (WGS) entry which is preliminary data.</text>
</comment>
<dbReference type="NCBIfam" id="TIGR00154">
    <property type="entry name" value="ispE"/>
    <property type="match status" value="1"/>
</dbReference>
<feature type="domain" description="GHMP kinase C-terminal" evidence="12">
    <location>
        <begin position="191"/>
        <end position="265"/>
    </location>
</feature>
<dbReference type="UniPathway" id="UPA00056">
    <property type="reaction ID" value="UER00094"/>
</dbReference>
<keyword evidence="7 10" id="KW-0067">ATP-binding</keyword>
<keyword evidence="4 10" id="KW-0808">Transferase</keyword>
<dbReference type="PIRSF" id="PIRSF010376">
    <property type="entry name" value="IspE"/>
    <property type="match status" value="1"/>
</dbReference>
<dbReference type="GO" id="GO:0019288">
    <property type="term" value="P:isopentenyl diphosphate biosynthetic process, methylerythritol 4-phosphate pathway"/>
    <property type="evidence" value="ECO:0007669"/>
    <property type="project" value="UniProtKB-UniRule"/>
</dbReference>
<keyword evidence="8 10" id="KW-0414">Isoprene biosynthesis</keyword>
<evidence type="ECO:0000256" key="8">
    <source>
        <dbReference type="ARBA" id="ARBA00023229"/>
    </source>
</evidence>
<dbReference type="EC" id="2.7.1.148" evidence="2 10"/>
<organism evidence="13 14">
    <name type="scientific">Tritonibacter litoralis</name>
    <dbReference type="NCBI Taxonomy" id="2662264"/>
    <lineage>
        <taxon>Bacteria</taxon>
        <taxon>Pseudomonadati</taxon>
        <taxon>Pseudomonadota</taxon>
        <taxon>Alphaproteobacteria</taxon>
        <taxon>Rhodobacterales</taxon>
        <taxon>Paracoccaceae</taxon>
        <taxon>Tritonibacter</taxon>
    </lineage>
</organism>
<evidence type="ECO:0000256" key="3">
    <source>
        <dbReference type="ARBA" id="ARBA00017473"/>
    </source>
</evidence>
<reference evidence="13 14" key="1">
    <citation type="submission" date="2019-10" db="EMBL/GenBank/DDBJ databases">
        <title>Epibacterium sp. nov., isolated from seawater.</title>
        <authorList>
            <person name="Zhang X."/>
            <person name="Li N."/>
        </authorList>
    </citation>
    <scope>NUCLEOTIDE SEQUENCE [LARGE SCALE GENOMIC DNA]</scope>
    <source>
        <strain evidence="13 14">SM1979</strain>
    </source>
</reference>
<feature type="active site" evidence="10">
    <location>
        <position position="9"/>
    </location>
</feature>
<gene>
    <name evidence="10" type="primary">ispE</name>
    <name evidence="13" type="ORF">GFB49_09870</name>
</gene>